<keyword evidence="1" id="KW-0472">Membrane</keyword>
<proteinExistence type="predicted"/>
<sequence>MNEMELKSVVSISVYAMKKSTIVEEYSQSLRKLWKEWDLRVVVILSLTLQILLSLLGNRRKYSKKLWIRVVVWSSYISADSVATFALGILSSNLKDVFDDENAGSSLDANTQLYVFWAPFLLLHLGGPDAITAYALEDNELWLRHMIGVVVQTAIVVYVFIMGWNGSRFSILSLVMFFVGVVKYGERTWVLRSASRQERKKSVGEEYYHSMNNKTIVPEEYKTKNNEGYIVGGDSIVELQFPIDLLGTNNNFISDGDELLAANGFLDIIKRLFIDATVNYRERNTSHTVFRNISSEDAFKVIEIELGFMYDLLYTKVPLLFTAWGLGLRLLTFFLTCSVLVLYPVLNDLEKYSKIDLSITFILIVVAIVLELYAALLSLSSDSFRVWLRLHNKTSTIKALTYVPLLKTPRWSNKMFQYSLLRFTNKADPLYICGIELENQWNSEISNDLRKLIFLYFKQKADEATTTGQVPFTAIPTTQVGEQLGNNRVIPGTSLKEEFEYSIIIWHIATEIWYYLDREHFPQDSLDLKKCKSIKRISRYMLYLLVKHSSMLSAEMSQISFPGITVAAYYPIRYLVTSTKTEACNFLLRHFPLNDSNNDFNKYSIVVRNALKLVTEMNAASQTLENKWERIGLTWLEILGYAAKKCKVNEHAQQLRRGGEFLSHVWLLLAHFGLTEHFQIVSSDEPRPIARFIAR</sequence>
<feature type="transmembrane region" description="Helical" evidence="1">
    <location>
        <begin position="167"/>
        <end position="185"/>
    </location>
</feature>
<reference evidence="3 4" key="1">
    <citation type="submission" date="2021-02" db="EMBL/GenBank/DDBJ databases">
        <title>Plant Genome Project.</title>
        <authorList>
            <person name="Zhang R.-G."/>
        </authorList>
    </citation>
    <scope>NUCLEOTIDE SEQUENCE [LARGE SCALE GENOMIC DNA]</scope>
    <source>
        <tissue evidence="3">Leaves</tissue>
    </source>
</reference>
<feature type="transmembrane region" description="Helical" evidence="1">
    <location>
        <begin position="39"/>
        <end position="58"/>
    </location>
</feature>
<dbReference type="Proteomes" id="UP000827721">
    <property type="component" value="Unassembled WGS sequence"/>
</dbReference>
<keyword evidence="1" id="KW-1133">Transmembrane helix</keyword>
<comment type="caution">
    <text evidence="3">The sequence shown here is derived from an EMBL/GenBank/DDBJ whole genome shotgun (WGS) entry which is preliminary data.</text>
</comment>
<evidence type="ECO:0000313" key="3">
    <source>
        <dbReference type="EMBL" id="KAH7565621.1"/>
    </source>
</evidence>
<dbReference type="Pfam" id="PF04578">
    <property type="entry name" value="DUF594"/>
    <property type="match status" value="1"/>
</dbReference>
<dbReference type="EMBL" id="JAFEMO010000009">
    <property type="protein sequence ID" value="KAH7565621.1"/>
    <property type="molecule type" value="Genomic_DNA"/>
</dbReference>
<name>A0ABQ8HMS2_9ROSI</name>
<evidence type="ECO:0000313" key="4">
    <source>
        <dbReference type="Proteomes" id="UP000827721"/>
    </source>
</evidence>
<feature type="transmembrane region" description="Helical" evidence="1">
    <location>
        <begin position="70"/>
        <end position="94"/>
    </location>
</feature>
<dbReference type="Pfam" id="PF13968">
    <property type="entry name" value="DUF4220"/>
    <property type="match status" value="1"/>
</dbReference>
<accession>A0ABQ8HMS2</accession>
<dbReference type="InterPro" id="IPR025315">
    <property type="entry name" value="DUF4220"/>
</dbReference>
<organism evidence="3 4">
    <name type="scientific">Xanthoceras sorbifolium</name>
    <dbReference type="NCBI Taxonomy" id="99658"/>
    <lineage>
        <taxon>Eukaryota</taxon>
        <taxon>Viridiplantae</taxon>
        <taxon>Streptophyta</taxon>
        <taxon>Embryophyta</taxon>
        <taxon>Tracheophyta</taxon>
        <taxon>Spermatophyta</taxon>
        <taxon>Magnoliopsida</taxon>
        <taxon>eudicotyledons</taxon>
        <taxon>Gunneridae</taxon>
        <taxon>Pentapetalae</taxon>
        <taxon>rosids</taxon>
        <taxon>malvids</taxon>
        <taxon>Sapindales</taxon>
        <taxon>Sapindaceae</taxon>
        <taxon>Xanthoceroideae</taxon>
        <taxon>Xanthoceras</taxon>
    </lineage>
</organism>
<protein>
    <recommendedName>
        <fullName evidence="2">DUF4220 domain-containing protein</fullName>
    </recommendedName>
</protein>
<feature type="transmembrane region" description="Helical" evidence="1">
    <location>
        <begin position="143"/>
        <end position="161"/>
    </location>
</feature>
<feature type="transmembrane region" description="Helical" evidence="1">
    <location>
        <begin position="114"/>
        <end position="136"/>
    </location>
</feature>
<dbReference type="InterPro" id="IPR007658">
    <property type="entry name" value="DUF594"/>
</dbReference>
<evidence type="ECO:0000256" key="1">
    <source>
        <dbReference type="SAM" id="Phobius"/>
    </source>
</evidence>
<dbReference type="PANTHER" id="PTHR31325">
    <property type="entry name" value="OS01G0798800 PROTEIN-RELATED"/>
    <property type="match status" value="1"/>
</dbReference>
<keyword evidence="4" id="KW-1185">Reference proteome</keyword>
<evidence type="ECO:0000259" key="2">
    <source>
        <dbReference type="Pfam" id="PF13968"/>
    </source>
</evidence>
<keyword evidence="1" id="KW-0812">Transmembrane</keyword>
<feature type="domain" description="DUF4220" evidence="2">
    <location>
        <begin position="73"/>
        <end position="422"/>
    </location>
</feature>
<feature type="transmembrane region" description="Helical" evidence="1">
    <location>
        <begin position="357"/>
        <end position="379"/>
    </location>
</feature>
<gene>
    <name evidence="3" type="ORF">JRO89_XS09G0235900</name>
</gene>
<feature type="transmembrane region" description="Helical" evidence="1">
    <location>
        <begin position="319"/>
        <end position="345"/>
    </location>
</feature>